<feature type="transmembrane region" description="Helical" evidence="1">
    <location>
        <begin position="97"/>
        <end position="121"/>
    </location>
</feature>
<dbReference type="OrthoDB" id="5211263at2759"/>
<dbReference type="EMBL" id="AZHC01000003">
    <property type="protein sequence ID" value="OAA49665.1"/>
    <property type="molecule type" value="Genomic_DNA"/>
</dbReference>
<keyword evidence="3" id="KW-1185">Reference proteome</keyword>
<feature type="transmembrane region" description="Helical" evidence="1">
    <location>
        <begin position="127"/>
        <end position="150"/>
    </location>
</feature>
<dbReference type="STRING" id="1081105.A0A167J0U0"/>
<organism evidence="2 3">
    <name type="scientific">Metarhizium rileyi (strain RCEF 4871)</name>
    <name type="common">Nomuraea rileyi</name>
    <dbReference type="NCBI Taxonomy" id="1649241"/>
    <lineage>
        <taxon>Eukaryota</taxon>
        <taxon>Fungi</taxon>
        <taxon>Dikarya</taxon>
        <taxon>Ascomycota</taxon>
        <taxon>Pezizomycotina</taxon>
        <taxon>Sordariomycetes</taxon>
        <taxon>Hypocreomycetidae</taxon>
        <taxon>Hypocreales</taxon>
        <taxon>Clavicipitaceae</taxon>
        <taxon>Metarhizium</taxon>
    </lineage>
</organism>
<keyword evidence="1" id="KW-0812">Transmembrane</keyword>
<sequence>MVNHRAQAQFERARWRAVILFPIWTLQLLLTTSMMGLFSWRLGDGVKHRNERESTDETPTMEFVWEATNIVMSFVAATCTLVEIVKFTAEALTPWTMLFTHIIKLTCASAILALDAVVYAQRKESQSLIGMSLDLVLFITAIALAIYAVLAYRRLSVLDDYVRPANVKAYGFSDGEDQDFSSYSSRLGTRTSSMDIKHNKHSAVGPRRLSIGSMRSAKDEPVVLKALQQTPSYYSHERDTQFEEYVARRTSGERLPDSLAVVQNRHQSTSVTRATSYTSDHVLVAVPEEEHEAPEEAARRNDDMISFLEHSLRSSEGVYHAHSSPSRCS</sequence>
<dbReference type="Proteomes" id="UP000243498">
    <property type="component" value="Unassembled WGS sequence"/>
</dbReference>
<evidence type="ECO:0000256" key="1">
    <source>
        <dbReference type="SAM" id="Phobius"/>
    </source>
</evidence>
<feature type="transmembrane region" description="Helical" evidence="1">
    <location>
        <begin position="21"/>
        <end position="43"/>
    </location>
</feature>
<gene>
    <name evidence="2" type="ORF">NOR_01588</name>
</gene>
<dbReference type="OMA" id="EALTPWT"/>
<keyword evidence="1" id="KW-1133">Transmembrane helix</keyword>
<name>A0A167J0U0_METRR</name>
<dbReference type="AlphaFoldDB" id="A0A167J0U0"/>
<reference evidence="2 3" key="1">
    <citation type="journal article" date="2016" name="Genome Biol. Evol.">
        <title>Divergent and convergent evolution of fungal pathogenicity.</title>
        <authorList>
            <person name="Shang Y."/>
            <person name="Xiao G."/>
            <person name="Zheng P."/>
            <person name="Cen K."/>
            <person name="Zhan S."/>
            <person name="Wang C."/>
        </authorList>
    </citation>
    <scope>NUCLEOTIDE SEQUENCE [LARGE SCALE GENOMIC DNA]</scope>
    <source>
        <strain evidence="2 3">RCEF 4871</strain>
    </source>
</reference>
<accession>A0A167J0U0</accession>
<comment type="caution">
    <text evidence="2">The sequence shown here is derived from an EMBL/GenBank/DDBJ whole genome shotgun (WGS) entry which is preliminary data.</text>
</comment>
<feature type="transmembrane region" description="Helical" evidence="1">
    <location>
        <begin position="63"/>
        <end position="85"/>
    </location>
</feature>
<protein>
    <submittedName>
        <fullName evidence="2">Uncharacterized protein</fullName>
    </submittedName>
</protein>
<evidence type="ECO:0000313" key="3">
    <source>
        <dbReference type="Proteomes" id="UP000243498"/>
    </source>
</evidence>
<proteinExistence type="predicted"/>
<evidence type="ECO:0000313" key="2">
    <source>
        <dbReference type="EMBL" id="OAA49665.1"/>
    </source>
</evidence>
<keyword evidence="1" id="KW-0472">Membrane</keyword>